<dbReference type="GeneID" id="9687403"/>
<sequence>MPPFTTCVPRKSRAKDADVFVTNRHLARDFEDAPEEDDAAVSCTASAPDAMFHPKPSALVPTIQMWWSHMKYILLFALAVTSVLYLVVYSATRECSRGLTRDVFETHGQTEITRRWMRCYTPNYTADAFKPMESLGAFSVYVVRMVRMWSSTSSDNIFFMHMFTWNLQRKTRRWPTKLYLALAAIYFLVPLIDYSATGYRHLWSWSISFAGWLASFIAVWAAYETRDMNFIYFIFTYQGMSAMAYIMAISNVSTATGQYAFAMKLVVRFLFDPILWESLKAAHRHCAMMSPTPGAGLNTPMFMGPIINQAVFSRLLLFVITNDGKTDVITLQLIISLNELMLNSTIKHRDAYFSKLVLGTTTADAYLASDKSEELHAVSCLGNVFSELAAIAFLTPLMAVMNLQSTPTLDDGATRTTDYDELASQCLKLVAIEVGLSFVTMFAQYKFHGVDFTRTFMRAEKEYANTVTGGLKNWRLFSYRFWVYLTMTIFFFLVACGTVLGSVFAIKMCPRVRDDGHVYFTLCAPNESRHLPGGPPTELPSILAVNYDWPPWKSKYAYDSSDPSYGS</sequence>
<gene>
    <name evidence="2" type="ORF">MICPUCDRAFT_51711</name>
</gene>
<name>C1N1S1_MICPC</name>
<feature type="transmembrane region" description="Helical" evidence="1">
    <location>
        <begin position="230"/>
        <end position="249"/>
    </location>
</feature>
<dbReference type="AlphaFoldDB" id="C1N1S1"/>
<dbReference type="OrthoDB" id="495620at2759"/>
<feature type="transmembrane region" description="Helical" evidence="1">
    <location>
        <begin position="481"/>
        <end position="506"/>
    </location>
</feature>
<dbReference type="KEGG" id="mpp:MICPUCDRAFT_51711"/>
<proteinExistence type="predicted"/>
<evidence type="ECO:0000313" key="2">
    <source>
        <dbReference type="EMBL" id="EEH53879.1"/>
    </source>
</evidence>
<feature type="transmembrane region" description="Helical" evidence="1">
    <location>
        <begin position="72"/>
        <end position="91"/>
    </location>
</feature>
<dbReference type="RefSeq" id="XP_003062167.1">
    <property type="nucleotide sequence ID" value="XM_003062121.1"/>
</dbReference>
<keyword evidence="3" id="KW-1185">Reference proteome</keyword>
<dbReference type="EMBL" id="GG663745">
    <property type="protein sequence ID" value="EEH53879.1"/>
    <property type="molecule type" value="Genomic_DNA"/>
</dbReference>
<protein>
    <submittedName>
        <fullName evidence="2">Predicted protein</fullName>
    </submittedName>
</protein>
<dbReference type="Proteomes" id="UP000001876">
    <property type="component" value="Unassembled WGS sequence"/>
</dbReference>
<keyword evidence="1" id="KW-0812">Transmembrane</keyword>
<keyword evidence="1" id="KW-1133">Transmembrane helix</keyword>
<dbReference type="OMA" id="KYLCPRI"/>
<evidence type="ECO:0000256" key="1">
    <source>
        <dbReference type="SAM" id="Phobius"/>
    </source>
</evidence>
<evidence type="ECO:0000313" key="3">
    <source>
        <dbReference type="Proteomes" id="UP000001876"/>
    </source>
</evidence>
<keyword evidence="1" id="KW-0472">Membrane</keyword>
<reference evidence="2 3" key="1">
    <citation type="journal article" date="2009" name="Science">
        <title>Green evolution and dynamic adaptations revealed by genomes of the marine picoeukaryotes Micromonas.</title>
        <authorList>
            <person name="Worden A.Z."/>
            <person name="Lee J.H."/>
            <person name="Mock T."/>
            <person name="Rouze P."/>
            <person name="Simmons M.P."/>
            <person name="Aerts A.L."/>
            <person name="Allen A.E."/>
            <person name="Cuvelier M.L."/>
            <person name="Derelle E."/>
            <person name="Everett M.V."/>
            <person name="Foulon E."/>
            <person name="Grimwood J."/>
            <person name="Gundlach H."/>
            <person name="Henrissat B."/>
            <person name="Napoli C."/>
            <person name="McDonald S.M."/>
            <person name="Parker M.S."/>
            <person name="Rombauts S."/>
            <person name="Salamov A."/>
            <person name="Von Dassow P."/>
            <person name="Badger J.H."/>
            <person name="Coutinho P.M."/>
            <person name="Demir E."/>
            <person name="Dubchak I."/>
            <person name="Gentemann C."/>
            <person name="Eikrem W."/>
            <person name="Gready J.E."/>
            <person name="John U."/>
            <person name="Lanier W."/>
            <person name="Lindquist E.A."/>
            <person name="Lucas S."/>
            <person name="Mayer K.F."/>
            <person name="Moreau H."/>
            <person name="Not F."/>
            <person name="Otillar R."/>
            <person name="Panaud O."/>
            <person name="Pangilinan J."/>
            <person name="Paulsen I."/>
            <person name="Piegu B."/>
            <person name="Poliakov A."/>
            <person name="Robbens S."/>
            <person name="Schmutz J."/>
            <person name="Toulza E."/>
            <person name="Wyss T."/>
            <person name="Zelensky A."/>
            <person name="Zhou K."/>
            <person name="Armbrust E.V."/>
            <person name="Bhattacharya D."/>
            <person name="Goodenough U.W."/>
            <person name="Van de Peer Y."/>
            <person name="Grigoriev I.V."/>
        </authorList>
    </citation>
    <scope>NUCLEOTIDE SEQUENCE [LARGE SCALE GENOMIC DNA]</scope>
    <source>
        <strain evidence="2 3">CCMP1545</strain>
    </source>
</reference>
<organism evidence="3">
    <name type="scientific">Micromonas pusilla (strain CCMP1545)</name>
    <name type="common">Picoplanktonic green alga</name>
    <dbReference type="NCBI Taxonomy" id="564608"/>
    <lineage>
        <taxon>Eukaryota</taxon>
        <taxon>Viridiplantae</taxon>
        <taxon>Chlorophyta</taxon>
        <taxon>Mamiellophyceae</taxon>
        <taxon>Mamiellales</taxon>
        <taxon>Mamiellaceae</taxon>
        <taxon>Micromonas</taxon>
    </lineage>
</organism>
<feature type="transmembrane region" description="Helical" evidence="1">
    <location>
        <begin position="202"/>
        <end position="223"/>
    </location>
</feature>
<feature type="transmembrane region" description="Helical" evidence="1">
    <location>
        <begin position="178"/>
        <end position="196"/>
    </location>
</feature>
<accession>C1N1S1</accession>